<dbReference type="EMBL" id="FXAN01000129">
    <property type="protein sequence ID" value="SMG03180.1"/>
    <property type="molecule type" value="Genomic_DNA"/>
</dbReference>
<evidence type="ECO:0000313" key="2">
    <source>
        <dbReference type="Proteomes" id="UP000198460"/>
    </source>
</evidence>
<dbReference type="Proteomes" id="UP000198460">
    <property type="component" value="Unassembled WGS sequence"/>
</dbReference>
<evidence type="ECO:0000313" key="1">
    <source>
        <dbReference type="EMBL" id="SMG03180.1"/>
    </source>
</evidence>
<sequence length="63" mass="7188">MRRAAVRSGGLRGFAARYAGLRRASRLLLRARRARIVFRLRPVRRVGTISHGTFRYIRHGGAL</sequence>
<proteinExistence type="predicted"/>
<dbReference type="AlphaFoldDB" id="A0A238HD81"/>
<name>A0A238HD81_9BURK</name>
<organism evidence="1 2">
    <name type="scientific">Burkholderia singularis</name>
    <dbReference type="NCBI Taxonomy" id="1503053"/>
    <lineage>
        <taxon>Bacteria</taxon>
        <taxon>Pseudomonadati</taxon>
        <taxon>Pseudomonadota</taxon>
        <taxon>Betaproteobacteria</taxon>
        <taxon>Burkholderiales</taxon>
        <taxon>Burkholderiaceae</taxon>
        <taxon>Burkholderia</taxon>
        <taxon>pseudomallei group</taxon>
    </lineage>
</organism>
<protein>
    <submittedName>
        <fullName evidence="1">Uncharacterized protein</fullName>
    </submittedName>
</protein>
<gene>
    <name evidence="1" type="ORF">BSIN_5305</name>
</gene>
<accession>A0A238HD81</accession>
<reference evidence="1 2" key="1">
    <citation type="submission" date="2017-04" db="EMBL/GenBank/DDBJ databases">
        <authorList>
            <person name="Afonso C.L."/>
            <person name="Miller P.J."/>
            <person name="Scott M.A."/>
            <person name="Spackman E."/>
            <person name="Goraichik I."/>
            <person name="Dimitrov K.M."/>
            <person name="Suarez D.L."/>
            <person name="Swayne D.E."/>
        </authorList>
    </citation>
    <scope>NUCLEOTIDE SEQUENCE [LARGE SCALE GENOMIC DNA]</scope>
    <source>
        <strain evidence="1">LMG 28154</strain>
    </source>
</reference>